<keyword evidence="5" id="KW-0732">Signal</keyword>
<dbReference type="EMBL" id="JARVKM010000037">
    <property type="protein sequence ID" value="KAK9774978.1"/>
    <property type="molecule type" value="Genomic_DNA"/>
</dbReference>
<dbReference type="SUPFAM" id="SSF49503">
    <property type="entry name" value="Cupredoxins"/>
    <property type="match status" value="3"/>
</dbReference>
<feature type="domain" description="Plastocyanin-like" evidence="6">
    <location>
        <begin position="162"/>
        <end position="318"/>
    </location>
</feature>
<dbReference type="InterPro" id="IPR045087">
    <property type="entry name" value="Cu-oxidase_fam"/>
</dbReference>
<dbReference type="InterPro" id="IPR002355">
    <property type="entry name" value="Cu_oxidase_Cu_BS"/>
</dbReference>
<dbReference type="InterPro" id="IPR008972">
    <property type="entry name" value="Cupredoxin"/>
</dbReference>
<feature type="domain" description="Plastocyanin-like" evidence="8">
    <location>
        <begin position="37"/>
        <end position="153"/>
    </location>
</feature>
<keyword evidence="10" id="KW-1185">Reference proteome</keyword>
<proteinExistence type="inferred from homology"/>
<keyword evidence="2" id="KW-0479">Metal-binding</keyword>
<feature type="signal peptide" evidence="5">
    <location>
        <begin position="1"/>
        <end position="21"/>
    </location>
</feature>
<organism evidence="9 10">
    <name type="scientific">Seiridium cardinale</name>
    <dbReference type="NCBI Taxonomy" id="138064"/>
    <lineage>
        <taxon>Eukaryota</taxon>
        <taxon>Fungi</taxon>
        <taxon>Dikarya</taxon>
        <taxon>Ascomycota</taxon>
        <taxon>Pezizomycotina</taxon>
        <taxon>Sordariomycetes</taxon>
        <taxon>Xylariomycetidae</taxon>
        <taxon>Amphisphaeriales</taxon>
        <taxon>Sporocadaceae</taxon>
        <taxon>Seiridium</taxon>
    </lineage>
</organism>
<dbReference type="InterPro" id="IPR011706">
    <property type="entry name" value="Cu-oxidase_C"/>
</dbReference>
<evidence type="ECO:0000313" key="9">
    <source>
        <dbReference type="EMBL" id="KAK9774978.1"/>
    </source>
</evidence>
<dbReference type="InterPro" id="IPR017762">
    <property type="entry name" value="Multicopper_oxidase_fun"/>
</dbReference>
<dbReference type="Pfam" id="PF07731">
    <property type="entry name" value="Cu-oxidase_2"/>
    <property type="match status" value="1"/>
</dbReference>
<keyword evidence="3" id="KW-0560">Oxidoreductase</keyword>
<name>A0ABR2XMD9_9PEZI</name>
<protein>
    <submittedName>
        <fullName evidence="9">Multicopper oxidase</fullName>
    </submittedName>
</protein>
<dbReference type="PANTHER" id="PTHR11709:SF394">
    <property type="entry name" value="FI03373P-RELATED"/>
    <property type="match status" value="1"/>
</dbReference>
<dbReference type="PANTHER" id="PTHR11709">
    <property type="entry name" value="MULTI-COPPER OXIDASE"/>
    <property type="match status" value="1"/>
</dbReference>
<evidence type="ECO:0000313" key="10">
    <source>
        <dbReference type="Proteomes" id="UP001465668"/>
    </source>
</evidence>
<evidence type="ECO:0000256" key="4">
    <source>
        <dbReference type="ARBA" id="ARBA00023008"/>
    </source>
</evidence>
<comment type="caution">
    <text evidence="9">The sequence shown here is derived from an EMBL/GenBank/DDBJ whole genome shotgun (WGS) entry which is preliminary data.</text>
</comment>
<evidence type="ECO:0000256" key="2">
    <source>
        <dbReference type="ARBA" id="ARBA00022723"/>
    </source>
</evidence>
<evidence type="ECO:0000259" key="6">
    <source>
        <dbReference type="Pfam" id="PF00394"/>
    </source>
</evidence>
<comment type="similarity">
    <text evidence="1">Belongs to the multicopper oxidase family.</text>
</comment>
<dbReference type="CDD" id="cd13895">
    <property type="entry name" value="CuRO_3_AAO_like_2"/>
    <property type="match status" value="1"/>
</dbReference>
<dbReference type="NCBIfam" id="TIGR03390">
    <property type="entry name" value="ascorbOXfungal"/>
    <property type="match status" value="1"/>
</dbReference>
<evidence type="ECO:0000256" key="5">
    <source>
        <dbReference type="SAM" id="SignalP"/>
    </source>
</evidence>
<evidence type="ECO:0000259" key="7">
    <source>
        <dbReference type="Pfam" id="PF07731"/>
    </source>
</evidence>
<sequence>MNLNIIFIAIWPLLGIALSLSLHSHDATFVPDIALSVTRRNVSIGGINRYTTLVNDSLPGPVLRLTEDQVTWIRVYNNMTDSNLTMHWHGLAQAAYPFSDGTPLASQWPIPPGHFFDYELKSANGTAGTYIYHTHVGFSTSTASGALIVQDPDQPPFDYVDERIIYLQEYWTKTDSEVVSGVLASPLQWPGQPNGWLINGKSISNYGAVDTSSQALAVIDVEPGEVYRFRLIAATSLSLALFAFENHSDFNIIQADGSYTQPQTVELFQMGSGQRYDALFQAKTCEELLELGKLDFYMQLETREREPLVTNYAILRYMNTCNLTDESQMRLSNITNPQSAPLVLPATDPEYLNYQLKPLQDNNFPSASEVTRRIILDQQEVIGDYYRWQVNNNSWMEHGDILSDYTTPYQPYLVALYENQTEYLPDYDAAITNGGLDPKTRTYPAKVGEVIEVVVQNIGARSPANNTLVPPGSLDTHPWHAHGTHFYDLGSGQGAYDPEAAEARLSGTSPIRRDTVVLYKYSGLVEQDQVASWRAWRMRIDNPGVWMVHCHTLQHMIQGMQTVFIHGDADDIMRVGYPDVEGYLTYGGDVYGNSTHAPQVLHFHELDLDPEIIFQAIQ</sequence>
<keyword evidence="4" id="KW-0186">Copper</keyword>
<dbReference type="Gene3D" id="2.60.40.420">
    <property type="entry name" value="Cupredoxins - blue copper proteins"/>
    <property type="match status" value="3"/>
</dbReference>
<feature type="domain" description="Plastocyanin-like" evidence="7">
    <location>
        <begin position="425"/>
        <end position="568"/>
    </location>
</feature>
<dbReference type="InterPro" id="IPR035666">
    <property type="entry name" value="MCO_CuRO_3"/>
</dbReference>
<dbReference type="PROSITE" id="PS00079">
    <property type="entry name" value="MULTICOPPER_OXIDASE1"/>
    <property type="match status" value="1"/>
</dbReference>
<dbReference type="InterPro" id="IPR001117">
    <property type="entry name" value="Cu-oxidase_2nd"/>
</dbReference>
<accession>A0ABR2XMD9</accession>
<dbReference type="PROSITE" id="PS00080">
    <property type="entry name" value="MULTICOPPER_OXIDASE2"/>
    <property type="match status" value="1"/>
</dbReference>
<feature type="chain" id="PRO_5047168350" evidence="5">
    <location>
        <begin position="22"/>
        <end position="618"/>
    </location>
</feature>
<dbReference type="InterPro" id="IPR011707">
    <property type="entry name" value="Cu-oxidase-like_N"/>
</dbReference>
<evidence type="ECO:0000256" key="1">
    <source>
        <dbReference type="ARBA" id="ARBA00010609"/>
    </source>
</evidence>
<dbReference type="InterPro" id="IPR033138">
    <property type="entry name" value="Cu_oxidase_CS"/>
</dbReference>
<gene>
    <name evidence="9" type="ORF">SCAR479_08252</name>
</gene>
<reference evidence="9 10" key="1">
    <citation type="submission" date="2024-02" db="EMBL/GenBank/DDBJ databases">
        <title>First draft genome assembly of two strains of Seiridium cardinale.</title>
        <authorList>
            <person name="Emiliani G."/>
            <person name="Scali E."/>
        </authorList>
    </citation>
    <scope>NUCLEOTIDE SEQUENCE [LARGE SCALE GENOMIC DNA]</scope>
    <source>
        <strain evidence="9 10">BM-138-000479</strain>
    </source>
</reference>
<dbReference type="Proteomes" id="UP001465668">
    <property type="component" value="Unassembled WGS sequence"/>
</dbReference>
<dbReference type="Pfam" id="PF07732">
    <property type="entry name" value="Cu-oxidase_3"/>
    <property type="match status" value="1"/>
</dbReference>
<dbReference type="Pfam" id="PF00394">
    <property type="entry name" value="Cu-oxidase"/>
    <property type="match status" value="1"/>
</dbReference>
<evidence type="ECO:0000256" key="3">
    <source>
        <dbReference type="ARBA" id="ARBA00023002"/>
    </source>
</evidence>
<evidence type="ECO:0000259" key="8">
    <source>
        <dbReference type="Pfam" id="PF07732"/>
    </source>
</evidence>